<name>A0ABQ4N080_9BACL</name>
<dbReference type="CDD" id="cd06302">
    <property type="entry name" value="PBP1_LsrB_Quorum_Sensing-like"/>
    <property type="match status" value="1"/>
</dbReference>
<comment type="caution">
    <text evidence="3">The sequence shown here is derived from an EMBL/GenBank/DDBJ whole genome shotgun (WGS) entry which is preliminary data.</text>
</comment>
<feature type="domain" description="Periplasmic binding protein" evidence="2">
    <location>
        <begin position="56"/>
        <end position="312"/>
    </location>
</feature>
<dbReference type="SUPFAM" id="SSF53822">
    <property type="entry name" value="Periplasmic binding protein-like I"/>
    <property type="match status" value="1"/>
</dbReference>
<dbReference type="Gene3D" id="3.40.50.2300">
    <property type="match status" value="2"/>
</dbReference>
<dbReference type="Pfam" id="PF13407">
    <property type="entry name" value="Peripla_BP_4"/>
    <property type="match status" value="1"/>
</dbReference>
<organism evidence="3 4">
    <name type="scientific">Paenibacillus cisolokensis</name>
    <dbReference type="NCBI Taxonomy" id="1658519"/>
    <lineage>
        <taxon>Bacteria</taxon>
        <taxon>Bacillati</taxon>
        <taxon>Bacillota</taxon>
        <taxon>Bacilli</taxon>
        <taxon>Bacillales</taxon>
        <taxon>Paenibacillaceae</taxon>
        <taxon>Paenibacillus</taxon>
    </lineage>
</organism>
<dbReference type="InterPro" id="IPR050555">
    <property type="entry name" value="Bact_Solute-Bind_Prot2"/>
</dbReference>
<evidence type="ECO:0000313" key="4">
    <source>
        <dbReference type="Proteomes" id="UP000680304"/>
    </source>
</evidence>
<accession>A0ABQ4N080</accession>
<protein>
    <submittedName>
        <fullName evidence="3">Sugar ABC transporter substrate-binding protein</fullName>
    </submittedName>
</protein>
<comment type="subcellular location">
    <subcellularLocation>
        <location evidence="1">Cell envelope</location>
    </subcellularLocation>
</comment>
<proteinExistence type="predicted"/>
<dbReference type="Proteomes" id="UP000680304">
    <property type="component" value="Unassembled WGS sequence"/>
</dbReference>
<dbReference type="PANTHER" id="PTHR30036:SF8">
    <property type="entry name" value="ABC-TYPE SUGAR TRANSPORT SYSTEM PERIPLASMIC COMPONENT-LIKE PROTEIN"/>
    <property type="match status" value="1"/>
</dbReference>
<dbReference type="PANTHER" id="PTHR30036">
    <property type="entry name" value="D-XYLOSE-BINDING PERIPLASMIC PROTEIN"/>
    <property type="match status" value="1"/>
</dbReference>
<dbReference type="PROSITE" id="PS51257">
    <property type="entry name" value="PROKAR_LIPOPROTEIN"/>
    <property type="match status" value="1"/>
</dbReference>
<gene>
    <name evidence="3" type="ORF">PACILC2_01370</name>
</gene>
<evidence type="ECO:0000256" key="1">
    <source>
        <dbReference type="ARBA" id="ARBA00004196"/>
    </source>
</evidence>
<evidence type="ECO:0000313" key="3">
    <source>
        <dbReference type="EMBL" id="GIQ61569.1"/>
    </source>
</evidence>
<reference evidence="3 4" key="1">
    <citation type="submission" date="2021-04" db="EMBL/GenBank/DDBJ databases">
        <title>Draft genome sequence of Paenibacillus cisolokensis, LC2-13A.</title>
        <authorList>
            <person name="Uke A."/>
            <person name="Chhe C."/>
            <person name="Baramee S."/>
            <person name="Kosugi A."/>
        </authorList>
    </citation>
    <scope>NUCLEOTIDE SEQUENCE [LARGE SCALE GENOMIC DNA]</scope>
    <source>
        <strain evidence="3 4">LC2-13A</strain>
    </source>
</reference>
<dbReference type="EMBL" id="BOVJ01000004">
    <property type="protein sequence ID" value="GIQ61569.1"/>
    <property type="molecule type" value="Genomic_DNA"/>
</dbReference>
<dbReference type="InterPro" id="IPR025997">
    <property type="entry name" value="SBP_2_dom"/>
</dbReference>
<dbReference type="RefSeq" id="WP_213526774.1">
    <property type="nucleotide sequence ID" value="NZ_BOVJ01000004.1"/>
</dbReference>
<keyword evidence="4" id="KW-1185">Reference proteome</keyword>
<evidence type="ECO:0000259" key="2">
    <source>
        <dbReference type="Pfam" id="PF13407"/>
    </source>
</evidence>
<sequence>MNTCRTASFAVLLILIIFVSACKNGESYKVIYYDPPAEHNAIRETAGNKLDQKYRIALVPKIDGIAYFDVAKQGALEAGKALDIEVIYTGPRIADAEHQIEVVEQLIEQNVDAIAIAANDPAALSDVMRKAQQHGIRVLTWDSDTIPEARTFFVNQVDAETLGRHIMNSLALHQKERGSFAIMTGSLTAMNLNEWIKWIKVQQQEYYPHMQFVDLVANDEDPERAYELALDLLERYPDLGGIIGVATISSPAAAKAIMDTGRANETIVVGVSSPALMKPYIEAGIAPVTTLWSPQKLGYLTVYLAKQLLDGQMPFDGQEIPNVGNIRVRGDVVIMGEPLDFTKENVNEYDF</sequence>
<dbReference type="InterPro" id="IPR028082">
    <property type="entry name" value="Peripla_BP_I"/>
</dbReference>